<accession>A0A6P3WMV3</accession>
<dbReference type="GeneID" id="106740687"/>
<dbReference type="InterPro" id="IPR019412">
    <property type="entry name" value="IML2/TPR_39"/>
</dbReference>
<dbReference type="Gene3D" id="1.25.40.10">
    <property type="entry name" value="Tetratricopeptide repeat domain"/>
    <property type="match status" value="1"/>
</dbReference>
<organism evidence="1 2">
    <name type="scientific">Dinoponera quadriceps</name>
    <name type="common">South American ant</name>
    <dbReference type="NCBI Taxonomy" id="609295"/>
    <lineage>
        <taxon>Eukaryota</taxon>
        <taxon>Metazoa</taxon>
        <taxon>Ecdysozoa</taxon>
        <taxon>Arthropoda</taxon>
        <taxon>Hexapoda</taxon>
        <taxon>Insecta</taxon>
        <taxon>Pterygota</taxon>
        <taxon>Neoptera</taxon>
        <taxon>Endopterygota</taxon>
        <taxon>Hymenoptera</taxon>
        <taxon>Apocrita</taxon>
        <taxon>Aculeata</taxon>
        <taxon>Formicoidea</taxon>
        <taxon>Formicidae</taxon>
        <taxon>Ponerinae</taxon>
        <taxon>Ponerini</taxon>
        <taxon>Dinoponera</taxon>
    </lineage>
</organism>
<dbReference type="AlphaFoldDB" id="A0A6P3WMV3"/>
<evidence type="ECO:0000313" key="3">
    <source>
        <dbReference type="RefSeq" id="XP_014467446.1"/>
    </source>
</evidence>
<dbReference type="Pfam" id="PF10300">
    <property type="entry name" value="Iml2-TPR_39"/>
    <property type="match status" value="1"/>
</dbReference>
<evidence type="ECO:0000313" key="2">
    <source>
        <dbReference type="RefSeq" id="XP_014467445.1"/>
    </source>
</evidence>
<dbReference type="RefSeq" id="XP_014467449.1">
    <property type="nucleotide sequence ID" value="XM_014611963.1"/>
</dbReference>
<protein>
    <submittedName>
        <fullName evidence="2 3">Tetratricopeptide repeat protein 39B-like isoform X1</fullName>
    </submittedName>
</protein>
<evidence type="ECO:0000313" key="4">
    <source>
        <dbReference type="RefSeq" id="XP_014467447.1"/>
    </source>
</evidence>
<gene>
    <name evidence="2 3 4 5 6" type="primary">LOC106740687</name>
</gene>
<dbReference type="PANTHER" id="PTHR31859:SF9">
    <property type="entry name" value="TETRATRICOPEPTIDE REPEAT PROTEIN 39B"/>
    <property type="match status" value="1"/>
</dbReference>
<name>A0A6P3WMV3_DINQU</name>
<evidence type="ECO:0000313" key="6">
    <source>
        <dbReference type="RefSeq" id="XP_014467449.1"/>
    </source>
</evidence>
<proteinExistence type="predicted"/>
<dbReference type="RefSeq" id="XP_014467446.1">
    <property type="nucleotide sequence ID" value="XM_014611960.1"/>
</dbReference>
<dbReference type="KEGG" id="dqu:106740687"/>
<dbReference type="Proteomes" id="UP000515204">
    <property type="component" value="Unplaced"/>
</dbReference>
<dbReference type="InterPro" id="IPR011990">
    <property type="entry name" value="TPR-like_helical_dom_sf"/>
</dbReference>
<evidence type="ECO:0000313" key="1">
    <source>
        <dbReference type="Proteomes" id="UP000515204"/>
    </source>
</evidence>
<dbReference type="PANTHER" id="PTHR31859">
    <property type="entry name" value="TETRATRICOPEPTIDE REPEAT PROTEIN 39 FAMILY MEMBER"/>
    <property type="match status" value="1"/>
</dbReference>
<keyword evidence="1" id="KW-1185">Reference proteome</keyword>
<dbReference type="SUPFAM" id="SSF48452">
    <property type="entry name" value="TPR-like"/>
    <property type="match status" value="2"/>
</dbReference>
<sequence length="617" mass="71642">MSDVEGDDEFQDAQESLPQLTSMDLDTAIMEAKQAIHYFFNNDFDEARKILEPWADSSMYHSLGHSVFMYFEAILTFEDLYLERAVEALKQCMSVCSKHRKHTSITQNLGKMVKRINYDTYTIEEVHAELCYAESLLLKSMLTFVEDETLVSFVKAGLKIRTCYLSYKECLTILNSRKWENEVLKMHFESGVRMGIGLFNLIISLLPARIIKLLEFIGFSGDKEYGLAELKAGYSERRGLRYILCVMTLLAYNLILSFVLSHVDGDLDWCERVLDEELRLYPNGVWFLFFKGRLELTRGNIENCVDWYTKAWQMQDIWPQFHHLCYWELMWAHCSMQQWDKAVVYVTKLTEHSNWSPTMYMYQKAAILIMQKPSSWSEEGQLIDSLMMQAPDFKQRIAGKSLPMEKFVVKKTERYFAQKKKLVLPVFELLYVWNFLRIIGKRPDLMMNIFKVVEEEERAFHTSVLLSTNDTFAPCSRRKDEFYSDNLALLLLLKGACLRQLKHPLQAEECLRGVLQLEKSVKEDTYLFPYATVELALLAQDQGNIQLAISLLEHAKKNYTGYLLESRLHFRIHAHLMMLTKKTNGANATKQSQADITANKSVIVEGPSANDSIEIKS</sequence>
<dbReference type="RefSeq" id="XP_014467447.1">
    <property type="nucleotide sequence ID" value="XM_014611961.1"/>
</dbReference>
<dbReference type="OrthoDB" id="43460at2759"/>
<dbReference type="RefSeq" id="XP_014467445.1">
    <property type="nucleotide sequence ID" value="XM_014611959.1"/>
</dbReference>
<reference evidence="2 3" key="1">
    <citation type="submission" date="2025-04" db="UniProtKB">
        <authorList>
            <consortium name="RefSeq"/>
        </authorList>
    </citation>
    <scope>IDENTIFICATION</scope>
</reference>
<dbReference type="RefSeq" id="XP_014467448.1">
    <property type="nucleotide sequence ID" value="XM_014611962.1"/>
</dbReference>
<evidence type="ECO:0000313" key="5">
    <source>
        <dbReference type="RefSeq" id="XP_014467448.1"/>
    </source>
</evidence>